<name>A0A0A9E4P1_ARUDO</name>
<dbReference type="AlphaFoldDB" id="A0A0A9E4P1"/>
<keyword evidence="1" id="KW-0812">Transmembrane</keyword>
<organism evidence="2">
    <name type="scientific">Arundo donax</name>
    <name type="common">Giant reed</name>
    <name type="synonym">Donax arundinaceus</name>
    <dbReference type="NCBI Taxonomy" id="35708"/>
    <lineage>
        <taxon>Eukaryota</taxon>
        <taxon>Viridiplantae</taxon>
        <taxon>Streptophyta</taxon>
        <taxon>Embryophyta</taxon>
        <taxon>Tracheophyta</taxon>
        <taxon>Spermatophyta</taxon>
        <taxon>Magnoliopsida</taxon>
        <taxon>Liliopsida</taxon>
        <taxon>Poales</taxon>
        <taxon>Poaceae</taxon>
        <taxon>PACMAD clade</taxon>
        <taxon>Arundinoideae</taxon>
        <taxon>Arundineae</taxon>
        <taxon>Arundo</taxon>
    </lineage>
</organism>
<reference evidence="2" key="2">
    <citation type="journal article" date="2015" name="Data Brief">
        <title>Shoot transcriptome of the giant reed, Arundo donax.</title>
        <authorList>
            <person name="Barrero R.A."/>
            <person name="Guerrero F.D."/>
            <person name="Moolhuijzen P."/>
            <person name="Goolsby J.A."/>
            <person name="Tidwell J."/>
            <person name="Bellgard S.E."/>
            <person name="Bellgard M.I."/>
        </authorList>
    </citation>
    <scope>NUCLEOTIDE SEQUENCE</scope>
    <source>
        <tissue evidence="2">Shoot tissue taken approximately 20 cm above the soil surface</tissue>
    </source>
</reference>
<evidence type="ECO:0000256" key="1">
    <source>
        <dbReference type="SAM" id="Phobius"/>
    </source>
</evidence>
<protein>
    <submittedName>
        <fullName evidence="2">Uncharacterized protein</fullName>
    </submittedName>
</protein>
<accession>A0A0A9E4P1</accession>
<keyword evidence="1" id="KW-0472">Membrane</keyword>
<feature type="transmembrane region" description="Helical" evidence="1">
    <location>
        <begin position="6"/>
        <end position="25"/>
    </location>
</feature>
<dbReference type="EMBL" id="GBRH01205030">
    <property type="protein sequence ID" value="JAD92865.1"/>
    <property type="molecule type" value="Transcribed_RNA"/>
</dbReference>
<sequence>MHLYHFGPFVAFFYLTCVFAFLLHIMTNGLLFHHHDSITAYHSWPRCSCGFISLFLHLA</sequence>
<reference evidence="2" key="1">
    <citation type="submission" date="2014-09" db="EMBL/GenBank/DDBJ databases">
        <authorList>
            <person name="Magalhaes I.L.F."/>
            <person name="Oliveira U."/>
            <person name="Santos F.R."/>
            <person name="Vidigal T.H.D.A."/>
            <person name="Brescovit A.D."/>
            <person name="Santos A.J."/>
        </authorList>
    </citation>
    <scope>NUCLEOTIDE SEQUENCE</scope>
    <source>
        <tissue evidence="2">Shoot tissue taken approximately 20 cm above the soil surface</tissue>
    </source>
</reference>
<proteinExistence type="predicted"/>
<keyword evidence="1" id="KW-1133">Transmembrane helix</keyword>
<evidence type="ECO:0000313" key="2">
    <source>
        <dbReference type="EMBL" id="JAD92865.1"/>
    </source>
</evidence>